<accession>A0AA40DG52</accession>
<dbReference type="AlphaFoldDB" id="A0AA40DG52"/>
<dbReference type="Proteomes" id="UP001174997">
    <property type="component" value="Unassembled WGS sequence"/>
</dbReference>
<proteinExistence type="predicted"/>
<sequence>MCGCVGGCGCCSLFGSCPSFINPPFFLFFFLLFLDAPNLVASPAAGADPHRGTHHRQARKRKEVLFLSWGRSGNVSRQTPMAVFSTGLPFG</sequence>
<dbReference type="EMBL" id="JAULSY010000013">
    <property type="protein sequence ID" value="KAK0672376.1"/>
    <property type="molecule type" value="Genomic_DNA"/>
</dbReference>
<protein>
    <submittedName>
        <fullName evidence="1">Uncharacterized protein</fullName>
    </submittedName>
</protein>
<evidence type="ECO:0000313" key="2">
    <source>
        <dbReference type="Proteomes" id="UP001174997"/>
    </source>
</evidence>
<organism evidence="1 2">
    <name type="scientific">Cercophora samala</name>
    <dbReference type="NCBI Taxonomy" id="330535"/>
    <lineage>
        <taxon>Eukaryota</taxon>
        <taxon>Fungi</taxon>
        <taxon>Dikarya</taxon>
        <taxon>Ascomycota</taxon>
        <taxon>Pezizomycotina</taxon>
        <taxon>Sordariomycetes</taxon>
        <taxon>Sordariomycetidae</taxon>
        <taxon>Sordariales</taxon>
        <taxon>Lasiosphaeriaceae</taxon>
        <taxon>Cercophora</taxon>
    </lineage>
</organism>
<comment type="caution">
    <text evidence="1">The sequence shown here is derived from an EMBL/GenBank/DDBJ whole genome shotgun (WGS) entry which is preliminary data.</text>
</comment>
<gene>
    <name evidence="1" type="ORF">QBC41DRAFT_313715</name>
</gene>
<keyword evidence="2" id="KW-1185">Reference proteome</keyword>
<evidence type="ECO:0000313" key="1">
    <source>
        <dbReference type="EMBL" id="KAK0672376.1"/>
    </source>
</evidence>
<reference evidence="1" key="1">
    <citation type="submission" date="2023-06" db="EMBL/GenBank/DDBJ databases">
        <title>Genome-scale phylogeny and comparative genomics of the fungal order Sordariales.</title>
        <authorList>
            <consortium name="Lawrence Berkeley National Laboratory"/>
            <person name="Hensen N."/>
            <person name="Bonometti L."/>
            <person name="Westerberg I."/>
            <person name="Brannstrom I.O."/>
            <person name="Guillou S."/>
            <person name="Cros-Aarteil S."/>
            <person name="Calhoun S."/>
            <person name="Haridas S."/>
            <person name="Kuo A."/>
            <person name="Mondo S."/>
            <person name="Pangilinan J."/>
            <person name="Riley R."/>
            <person name="Labutti K."/>
            <person name="Andreopoulos B."/>
            <person name="Lipzen A."/>
            <person name="Chen C."/>
            <person name="Yanf M."/>
            <person name="Daum C."/>
            <person name="Ng V."/>
            <person name="Clum A."/>
            <person name="Steindorff A."/>
            <person name="Ohm R."/>
            <person name="Martin F."/>
            <person name="Silar P."/>
            <person name="Natvig D."/>
            <person name="Lalanne C."/>
            <person name="Gautier V."/>
            <person name="Ament-Velasquez S.L."/>
            <person name="Kruys A."/>
            <person name="Hutchinson M.I."/>
            <person name="Powell A.J."/>
            <person name="Barry K."/>
            <person name="Miller A.N."/>
            <person name="Grigoriev I.V."/>
            <person name="Debuchy R."/>
            <person name="Gladieux P."/>
            <person name="Thoren M.H."/>
            <person name="Johannesson H."/>
        </authorList>
    </citation>
    <scope>NUCLEOTIDE SEQUENCE</scope>
    <source>
        <strain evidence="1">CBS 307.81</strain>
    </source>
</reference>
<name>A0AA40DG52_9PEZI</name>